<dbReference type="AlphaFoldDB" id="A0A830CTZ8"/>
<dbReference type="PANTHER" id="PTHR16517:SF104">
    <property type="entry name" value="TUBBY-LIKE F-BOX PROTEIN 6"/>
    <property type="match status" value="1"/>
</dbReference>
<feature type="domain" description="Tubby C-terminal" evidence="2">
    <location>
        <begin position="46"/>
        <end position="107"/>
    </location>
</feature>
<dbReference type="Gene3D" id="3.20.90.10">
    <property type="entry name" value="Tubby Protein, Chain A"/>
    <property type="match status" value="1"/>
</dbReference>
<evidence type="ECO:0000313" key="3">
    <source>
        <dbReference type="EMBL" id="GFQ01673.1"/>
    </source>
</evidence>
<dbReference type="Proteomes" id="UP000653305">
    <property type="component" value="Unassembled WGS sequence"/>
</dbReference>
<accession>A0A830CTZ8</accession>
<dbReference type="EMBL" id="BMAC01000699">
    <property type="protein sequence ID" value="GFQ01673.1"/>
    <property type="molecule type" value="Genomic_DNA"/>
</dbReference>
<evidence type="ECO:0000256" key="1">
    <source>
        <dbReference type="ARBA" id="ARBA00007129"/>
    </source>
</evidence>
<dbReference type="InterPro" id="IPR025659">
    <property type="entry name" value="Tubby-like_C"/>
</dbReference>
<dbReference type="PRINTS" id="PR01573">
    <property type="entry name" value="SUPERTUBBY"/>
</dbReference>
<dbReference type="SUPFAM" id="SSF54518">
    <property type="entry name" value="Tubby C-terminal domain-like"/>
    <property type="match status" value="1"/>
</dbReference>
<evidence type="ECO:0000313" key="4">
    <source>
        <dbReference type="Proteomes" id="UP000653305"/>
    </source>
</evidence>
<reference evidence="3" key="1">
    <citation type="submission" date="2020-07" db="EMBL/GenBank/DDBJ databases">
        <title>Ethylene signaling mediates host invasion by parasitic plants.</title>
        <authorList>
            <person name="Yoshida S."/>
        </authorList>
    </citation>
    <scope>NUCLEOTIDE SEQUENCE</scope>
    <source>
        <strain evidence="3">Okayama</strain>
    </source>
</reference>
<organism evidence="3 4">
    <name type="scientific">Phtheirospermum japonicum</name>
    <dbReference type="NCBI Taxonomy" id="374723"/>
    <lineage>
        <taxon>Eukaryota</taxon>
        <taxon>Viridiplantae</taxon>
        <taxon>Streptophyta</taxon>
        <taxon>Embryophyta</taxon>
        <taxon>Tracheophyta</taxon>
        <taxon>Spermatophyta</taxon>
        <taxon>Magnoliopsida</taxon>
        <taxon>eudicotyledons</taxon>
        <taxon>Gunneridae</taxon>
        <taxon>Pentapetalae</taxon>
        <taxon>asterids</taxon>
        <taxon>lamiids</taxon>
        <taxon>Lamiales</taxon>
        <taxon>Orobanchaceae</taxon>
        <taxon>Orobanchaceae incertae sedis</taxon>
        <taxon>Phtheirospermum</taxon>
    </lineage>
</organism>
<comment type="caution">
    <text evidence="3">The sequence shown here is derived from an EMBL/GenBank/DDBJ whole genome shotgun (WGS) entry which is preliminary data.</text>
</comment>
<name>A0A830CTZ8_9LAMI</name>
<dbReference type="OrthoDB" id="8775810at2759"/>
<keyword evidence="4" id="KW-1185">Reference proteome</keyword>
<proteinExistence type="inferred from homology"/>
<sequence>MWVAYFSHVTETAGPERFSDSVLYHKGTGDMDISIVPWLEPCSGYASKLLLAAKRIKKATKTDLSISFTADDFSQTSDNYVGKLRFNFFGSKFFIHDCQPPSNTAIQSHGWSWK</sequence>
<gene>
    <name evidence="3" type="ORF">PHJA_002311200</name>
</gene>
<dbReference type="InterPro" id="IPR000007">
    <property type="entry name" value="Tubby_C"/>
</dbReference>
<evidence type="ECO:0000259" key="2">
    <source>
        <dbReference type="Pfam" id="PF01167"/>
    </source>
</evidence>
<dbReference type="PANTHER" id="PTHR16517">
    <property type="entry name" value="TUBBY-RELATED"/>
    <property type="match status" value="1"/>
</dbReference>
<protein>
    <submittedName>
        <fullName evidence="3">Tubby-like F-box protein 6</fullName>
    </submittedName>
</protein>
<comment type="similarity">
    <text evidence="1">Belongs to the TUB family.</text>
</comment>
<dbReference type="Pfam" id="PF01167">
    <property type="entry name" value="Tub"/>
    <property type="match status" value="1"/>
</dbReference>